<feature type="transmembrane region" description="Helical" evidence="7">
    <location>
        <begin position="135"/>
        <end position="156"/>
    </location>
</feature>
<evidence type="ECO:0000256" key="4">
    <source>
        <dbReference type="ARBA" id="ARBA00022989"/>
    </source>
</evidence>
<accession>A0AAV8W859</accession>
<feature type="domain" description="Palmitoyltransferase DHHC" evidence="8">
    <location>
        <begin position="88"/>
        <end position="217"/>
    </location>
</feature>
<feature type="transmembrane region" description="Helical" evidence="7">
    <location>
        <begin position="12"/>
        <end position="31"/>
    </location>
</feature>
<evidence type="ECO:0000256" key="2">
    <source>
        <dbReference type="ARBA" id="ARBA00022679"/>
    </source>
</evidence>
<evidence type="ECO:0000256" key="1">
    <source>
        <dbReference type="ARBA" id="ARBA00004141"/>
    </source>
</evidence>
<comment type="caution">
    <text evidence="9">The sequence shown here is derived from an EMBL/GenBank/DDBJ whole genome shotgun (WGS) entry which is preliminary data.</text>
</comment>
<comment type="domain">
    <text evidence="7">The DHHC domain is required for palmitoyltransferase activity.</text>
</comment>
<dbReference type="InterPro" id="IPR039859">
    <property type="entry name" value="PFA4/ZDH16/20/ERF2-like"/>
</dbReference>
<dbReference type="EC" id="2.3.1.225" evidence="7"/>
<dbReference type="PROSITE" id="PS50216">
    <property type="entry name" value="DHHC"/>
    <property type="match status" value="1"/>
</dbReference>
<gene>
    <name evidence="9" type="ORF">NQ315_008702</name>
</gene>
<proteinExistence type="inferred from homology"/>
<keyword evidence="10" id="KW-1185">Reference proteome</keyword>
<evidence type="ECO:0000313" key="9">
    <source>
        <dbReference type="EMBL" id="KAJ8922061.1"/>
    </source>
</evidence>
<dbReference type="InterPro" id="IPR001594">
    <property type="entry name" value="Palmitoyltrfase_DHHC"/>
</dbReference>
<organism evidence="9 10">
    <name type="scientific">Exocentrus adspersus</name>
    <dbReference type="NCBI Taxonomy" id="1586481"/>
    <lineage>
        <taxon>Eukaryota</taxon>
        <taxon>Metazoa</taxon>
        <taxon>Ecdysozoa</taxon>
        <taxon>Arthropoda</taxon>
        <taxon>Hexapoda</taxon>
        <taxon>Insecta</taxon>
        <taxon>Pterygota</taxon>
        <taxon>Neoptera</taxon>
        <taxon>Endopterygota</taxon>
        <taxon>Coleoptera</taxon>
        <taxon>Polyphaga</taxon>
        <taxon>Cucujiformia</taxon>
        <taxon>Chrysomeloidea</taxon>
        <taxon>Cerambycidae</taxon>
        <taxon>Lamiinae</taxon>
        <taxon>Acanthocinini</taxon>
        <taxon>Exocentrus</taxon>
    </lineage>
</organism>
<dbReference type="Proteomes" id="UP001159042">
    <property type="component" value="Unassembled WGS sequence"/>
</dbReference>
<evidence type="ECO:0000256" key="7">
    <source>
        <dbReference type="RuleBase" id="RU079119"/>
    </source>
</evidence>
<keyword evidence="6 7" id="KW-0012">Acyltransferase</keyword>
<name>A0AAV8W859_9CUCU</name>
<reference evidence="9 10" key="1">
    <citation type="journal article" date="2023" name="Insect Mol. Biol.">
        <title>Genome sequencing provides insights into the evolution of gene families encoding plant cell wall-degrading enzymes in longhorned beetles.</title>
        <authorList>
            <person name="Shin N.R."/>
            <person name="Okamura Y."/>
            <person name="Kirsch R."/>
            <person name="Pauchet Y."/>
        </authorList>
    </citation>
    <scope>NUCLEOTIDE SEQUENCE [LARGE SCALE GENOMIC DNA]</scope>
    <source>
        <strain evidence="9">EAD_L_NR</strain>
    </source>
</reference>
<keyword evidence="4 7" id="KW-1133">Transmembrane helix</keyword>
<keyword evidence="2 7" id="KW-0808">Transferase</keyword>
<evidence type="ECO:0000256" key="3">
    <source>
        <dbReference type="ARBA" id="ARBA00022692"/>
    </source>
</evidence>
<keyword evidence="3 7" id="KW-0812">Transmembrane</keyword>
<evidence type="ECO:0000256" key="6">
    <source>
        <dbReference type="ARBA" id="ARBA00023315"/>
    </source>
</evidence>
<protein>
    <recommendedName>
        <fullName evidence="7">Palmitoyltransferase</fullName>
        <ecNumber evidence="7">2.3.1.225</ecNumber>
    </recommendedName>
</protein>
<feature type="transmembrane region" description="Helical" evidence="7">
    <location>
        <begin position="176"/>
        <end position="202"/>
    </location>
</feature>
<comment type="similarity">
    <text evidence="7">Belongs to the DHHC palmitoyltransferase family.</text>
</comment>
<evidence type="ECO:0000313" key="10">
    <source>
        <dbReference type="Proteomes" id="UP001159042"/>
    </source>
</evidence>
<dbReference type="AlphaFoldDB" id="A0AAV8W859"/>
<dbReference type="PANTHER" id="PTHR12246">
    <property type="entry name" value="PALMITOYLTRANSFERASE ZDHHC16"/>
    <property type="match status" value="1"/>
</dbReference>
<comment type="subcellular location">
    <subcellularLocation>
        <location evidence="1">Membrane</location>
        <topology evidence="1">Multi-pass membrane protein</topology>
    </subcellularLocation>
</comment>
<dbReference type="GO" id="GO:0019706">
    <property type="term" value="F:protein-cysteine S-palmitoyltransferase activity"/>
    <property type="evidence" value="ECO:0007669"/>
    <property type="project" value="UniProtKB-EC"/>
</dbReference>
<evidence type="ECO:0000256" key="5">
    <source>
        <dbReference type="ARBA" id="ARBA00023136"/>
    </source>
</evidence>
<dbReference type="EMBL" id="JANEYG010000008">
    <property type="protein sequence ID" value="KAJ8922061.1"/>
    <property type="molecule type" value="Genomic_DNA"/>
</dbReference>
<dbReference type="Pfam" id="PF01529">
    <property type="entry name" value="DHHC"/>
    <property type="match status" value="1"/>
</dbReference>
<evidence type="ECO:0000259" key="8">
    <source>
        <dbReference type="Pfam" id="PF01529"/>
    </source>
</evidence>
<comment type="catalytic activity">
    <reaction evidence="7">
        <text>L-cysteinyl-[protein] + hexadecanoyl-CoA = S-hexadecanoyl-L-cysteinyl-[protein] + CoA</text>
        <dbReference type="Rhea" id="RHEA:36683"/>
        <dbReference type="Rhea" id="RHEA-COMP:10131"/>
        <dbReference type="Rhea" id="RHEA-COMP:11032"/>
        <dbReference type="ChEBI" id="CHEBI:29950"/>
        <dbReference type="ChEBI" id="CHEBI:57287"/>
        <dbReference type="ChEBI" id="CHEBI:57379"/>
        <dbReference type="ChEBI" id="CHEBI:74151"/>
        <dbReference type="EC" id="2.3.1.225"/>
    </reaction>
</comment>
<sequence>MCFGPFSRLCHWGPLTALGIIKFITGMTIHCNNLLWPVHSTGGFINSAVFVALSGLTLYNFLSSMYHGPGYLHLGWKPNREEDCFYLQSCGVCQGFKAPRSHHCRKCGRCVMKMDHHCPWINNCVGWGNHAHFTLFLLFATLGCLHASVILGRSLYKSIHRMHYITGNQPVIQFGLYGLIMCVLALGFAIGVVVAVGMLLYFQLRAIVRNRTAIEDWILEKANFRRRDSGKMFVFPYDLGPRVNCFQVFTLSCHPVGDGIHWPVVNGCDQYTLTREQIEQKNEKRLKTKVYSIIRPASGYWFPITHGFRVCISFPCTDEPRIKLEVGDKVLVTRWRKHWLFGEKVQYDIPVGEESLRRTRGWFPRRCAVELIENNQENEKIPTSSRIPVRKRK</sequence>
<feature type="transmembrane region" description="Helical" evidence="7">
    <location>
        <begin position="43"/>
        <end position="62"/>
    </location>
</feature>
<keyword evidence="5 7" id="KW-0472">Membrane</keyword>
<dbReference type="GO" id="GO:0016020">
    <property type="term" value="C:membrane"/>
    <property type="evidence" value="ECO:0007669"/>
    <property type="project" value="UniProtKB-SubCell"/>
</dbReference>